<dbReference type="KEGG" id="kcm:ABWK59_06295"/>
<sequence>MTAAVAALTVAAGVLIAAQHATLPDLAWTLDHNVRRYLHDFAQIAAHRAR</sequence>
<protein>
    <submittedName>
        <fullName evidence="2">Uncharacterized protein</fullName>
    </submittedName>
</protein>
<dbReference type="RefSeq" id="WP_354638549.1">
    <property type="nucleotide sequence ID" value="NZ_CP159872.1"/>
</dbReference>
<evidence type="ECO:0000313" key="2">
    <source>
        <dbReference type="EMBL" id="XCM78562.1"/>
    </source>
</evidence>
<evidence type="ECO:0000256" key="1">
    <source>
        <dbReference type="SAM" id="SignalP"/>
    </source>
</evidence>
<proteinExistence type="predicted"/>
<gene>
    <name evidence="2" type="ORF">ABWK59_06295</name>
</gene>
<dbReference type="AlphaFoldDB" id="A0AAU8JRT5"/>
<name>A0AAU8JRT5_9ACTN</name>
<feature type="signal peptide" evidence="1">
    <location>
        <begin position="1"/>
        <end position="17"/>
    </location>
</feature>
<dbReference type="EMBL" id="CP159872">
    <property type="protein sequence ID" value="XCM78562.1"/>
    <property type="molecule type" value="Genomic_DNA"/>
</dbReference>
<reference evidence="2" key="1">
    <citation type="submission" date="2024-06" db="EMBL/GenBank/DDBJ databases">
        <title>The genome sequences of Kitasatospora sp. strain HUAS MG31.</title>
        <authorList>
            <person name="Mo P."/>
        </authorList>
    </citation>
    <scope>NUCLEOTIDE SEQUENCE</scope>
    <source>
        <strain evidence="2">HUAS MG31</strain>
    </source>
</reference>
<organism evidence="2">
    <name type="scientific">Kitasatospora camelliae</name>
    <dbReference type="NCBI Taxonomy" id="3156397"/>
    <lineage>
        <taxon>Bacteria</taxon>
        <taxon>Bacillati</taxon>
        <taxon>Actinomycetota</taxon>
        <taxon>Actinomycetes</taxon>
        <taxon>Kitasatosporales</taxon>
        <taxon>Streptomycetaceae</taxon>
        <taxon>Kitasatospora</taxon>
    </lineage>
</organism>
<feature type="chain" id="PRO_5043425952" evidence="1">
    <location>
        <begin position="18"/>
        <end position="50"/>
    </location>
</feature>
<accession>A0AAU8JRT5</accession>
<keyword evidence="1" id="KW-0732">Signal</keyword>